<keyword evidence="5" id="KW-0560">Oxidoreductase</keyword>
<dbReference type="Gene3D" id="3.50.50.60">
    <property type="entry name" value="FAD/NAD(P)-binding domain"/>
    <property type="match status" value="2"/>
</dbReference>
<dbReference type="AlphaFoldDB" id="A0A067M0E8"/>
<dbReference type="InParanoid" id="A0A067M0E8"/>
<name>A0A067M0E8_BOTB1</name>
<dbReference type="InterPro" id="IPR020946">
    <property type="entry name" value="Flavin_mOase-like"/>
</dbReference>
<dbReference type="OrthoDB" id="66881at2759"/>
<evidence type="ECO:0000256" key="3">
    <source>
        <dbReference type="ARBA" id="ARBA00022827"/>
    </source>
</evidence>
<dbReference type="EMBL" id="KL198083">
    <property type="protein sequence ID" value="KDQ09019.1"/>
    <property type="molecule type" value="Genomic_DNA"/>
</dbReference>
<keyword evidence="3" id="KW-0274">FAD</keyword>
<keyword evidence="2" id="KW-0285">Flavoprotein</keyword>
<keyword evidence="7" id="KW-1185">Reference proteome</keyword>
<evidence type="ECO:0000313" key="6">
    <source>
        <dbReference type="EMBL" id="KDQ09019.1"/>
    </source>
</evidence>
<dbReference type="GO" id="GO:0050661">
    <property type="term" value="F:NADP binding"/>
    <property type="evidence" value="ECO:0007669"/>
    <property type="project" value="InterPro"/>
</dbReference>
<dbReference type="Pfam" id="PF00743">
    <property type="entry name" value="FMO-like"/>
    <property type="match status" value="2"/>
</dbReference>
<accession>A0A067M0E8</accession>
<dbReference type="PANTHER" id="PTHR23023">
    <property type="entry name" value="DIMETHYLANILINE MONOOXYGENASE"/>
    <property type="match status" value="1"/>
</dbReference>
<dbReference type="InterPro" id="IPR000960">
    <property type="entry name" value="Flavin_mOase"/>
</dbReference>
<dbReference type="SUPFAM" id="SSF51905">
    <property type="entry name" value="FAD/NAD(P)-binding domain"/>
    <property type="match status" value="2"/>
</dbReference>
<gene>
    <name evidence="6" type="ORF">BOTBODRAFT_69400</name>
</gene>
<protein>
    <recommendedName>
        <fullName evidence="8">FAD/NAD(P)-binding domain-containing protein</fullName>
    </recommendedName>
</protein>
<dbReference type="PRINTS" id="PR00370">
    <property type="entry name" value="FMOXYGENASE"/>
</dbReference>
<evidence type="ECO:0008006" key="8">
    <source>
        <dbReference type="Google" id="ProtNLM"/>
    </source>
</evidence>
<dbReference type="HOGENOM" id="CLU_006909_5_1_1"/>
<evidence type="ECO:0000256" key="4">
    <source>
        <dbReference type="ARBA" id="ARBA00022857"/>
    </source>
</evidence>
<evidence type="ECO:0000313" key="7">
    <source>
        <dbReference type="Proteomes" id="UP000027195"/>
    </source>
</evidence>
<evidence type="ECO:0000256" key="2">
    <source>
        <dbReference type="ARBA" id="ARBA00022630"/>
    </source>
</evidence>
<evidence type="ECO:0000256" key="1">
    <source>
        <dbReference type="ARBA" id="ARBA00009183"/>
    </source>
</evidence>
<proteinExistence type="inferred from homology"/>
<organism evidence="6 7">
    <name type="scientific">Botryobasidium botryosum (strain FD-172 SS1)</name>
    <dbReference type="NCBI Taxonomy" id="930990"/>
    <lineage>
        <taxon>Eukaryota</taxon>
        <taxon>Fungi</taxon>
        <taxon>Dikarya</taxon>
        <taxon>Basidiomycota</taxon>
        <taxon>Agaricomycotina</taxon>
        <taxon>Agaricomycetes</taxon>
        <taxon>Cantharellales</taxon>
        <taxon>Botryobasidiaceae</taxon>
        <taxon>Botryobasidium</taxon>
    </lineage>
</organism>
<dbReference type="InterPro" id="IPR050346">
    <property type="entry name" value="FMO-like"/>
</dbReference>
<dbReference type="STRING" id="930990.A0A067M0E8"/>
<dbReference type="GO" id="GO:0050660">
    <property type="term" value="F:flavin adenine dinucleotide binding"/>
    <property type="evidence" value="ECO:0007669"/>
    <property type="project" value="InterPro"/>
</dbReference>
<sequence>MHSTQILKKRIAIVGAGAAGLASLRVFLEEPASKQGHWEIIAFEARDDIGGIWLPDDLPNDPASTPQTPLYDVLVTNIPHPVMAYHDYPFPPSTPLCPHASVVLKYLRSYARTFGLEKHISLSTRVQNVVWNCDTRKWDVTLRTSGGSPRSDSFDTVVVANGHYHTPRYPDIPGLSEWAECEGQDRGVSHAMWYRTHHPFAGKSVMVIGGGHSGMDIGVDIAVVAKRVLLAGARQGVQLPNIENRSRVKQIQPDGVILFDDGSTAEGVDRIVLATGYLYNFPFLQNIQRTPLPSPYSPLPSQSTATPLYLENSGIHVYPLMKHIFPLQRTFPPHALPFIGMATRIAPFPFFEDQAKAAAFLVAHPDALDVEHEKEVLRARWERVKEQAGGDGNGLRLARLWHEFDMERDEQFEYRQGLVDFAGARGRGDVKEWEREFFKLGFIIRPEWRLLEREGRAEDIVRGVASGSEKTAEEQEREWIEAMRRVVGMARERSGLSL</sequence>
<dbReference type="GO" id="GO:0004499">
    <property type="term" value="F:N,N-dimethylaniline monooxygenase activity"/>
    <property type="evidence" value="ECO:0007669"/>
    <property type="project" value="InterPro"/>
</dbReference>
<keyword evidence="4" id="KW-0521">NADP</keyword>
<dbReference type="InterPro" id="IPR036188">
    <property type="entry name" value="FAD/NAD-bd_sf"/>
</dbReference>
<dbReference type="Proteomes" id="UP000027195">
    <property type="component" value="Unassembled WGS sequence"/>
</dbReference>
<evidence type="ECO:0000256" key="5">
    <source>
        <dbReference type="ARBA" id="ARBA00023002"/>
    </source>
</evidence>
<reference evidence="7" key="1">
    <citation type="journal article" date="2014" name="Proc. Natl. Acad. Sci. U.S.A.">
        <title>Extensive sampling of basidiomycete genomes demonstrates inadequacy of the white-rot/brown-rot paradigm for wood decay fungi.</title>
        <authorList>
            <person name="Riley R."/>
            <person name="Salamov A.A."/>
            <person name="Brown D.W."/>
            <person name="Nagy L.G."/>
            <person name="Floudas D."/>
            <person name="Held B.W."/>
            <person name="Levasseur A."/>
            <person name="Lombard V."/>
            <person name="Morin E."/>
            <person name="Otillar R."/>
            <person name="Lindquist E.A."/>
            <person name="Sun H."/>
            <person name="LaButti K.M."/>
            <person name="Schmutz J."/>
            <person name="Jabbour D."/>
            <person name="Luo H."/>
            <person name="Baker S.E."/>
            <person name="Pisabarro A.G."/>
            <person name="Walton J.D."/>
            <person name="Blanchette R.A."/>
            <person name="Henrissat B."/>
            <person name="Martin F."/>
            <person name="Cullen D."/>
            <person name="Hibbett D.S."/>
            <person name="Grigoriev I.V."/>
        </authorList>
    </citation>
    <scope>NUCLEOTIDE SEQUENCE [LARGE SCALE GENOMIC DNA]</scope>
    <source>
        <strain evidence="7">FD-172 SS1</strain>
    </source>
</reference>
<comment type="similarity">
    <text evidence="1">Belongs to the FMO family.</text>
</comment>